<keyword evidence="3" id="KW-1185">Reference proteome</keyword>
<dbReference type="SUPFAM" id="SSF52266">
    <property type="entry name" value="SGNH hydrolase"/>
    <property type="match status" value="1"/>
</dbReference>
<evidence type="ECO:0000313" key="3">
    <source>
        <dbReference type="Proteomes" id="UP001328733"/>
    </source>
</evidence>
<feature type="domain" description="SGNH hydrolase-type esterase" evidence="1">
    <location>
        <begin position="24"/>
        <end position="211"/>
    </location>
</feature>
<reference evidence="2 3" key="1">
    <citation type="submission" date="2024-01" db="EMBL/GenBank/DDBJ databases">
        <title>Genomic insights into the taxonomy and metabolism of the cyanobacterium Pannus brasiliensis CCIBt3594.</title>
        <authorList>
            <person name="Machado M."/>
            <person name="Botero N.B."/>
            <person name="Andreote A.P.D."/>
            <person name="Feitosa A.M.T."/>
            <person name="Popin R."/>
            <person name="Sivonen K."/>
            <person name="Fiore M.F."/>
        </authorList>
    </citation>
    <scope>NUCLEOTIDE SEQUENCE [LARGE SCALE GENOMIC DNA]</scope>
    <source>
        <strain evidence="2 3">CCIBt3594</strain>
    </source>
</reference>
<sequence length="238" mass="27374">MRTLSSSPTGQSATAKAYPLKIVALGDSLVYGYGDPIGGGWVERLRRFWMGGSDHVLYNLGIRGDRALQVSERLEQEFRLRGEIRNRVPDRILLSVGVNDSARLGRPDGRTYTDLDLFRSQIEDLLDRARSLCPVLYIGMVPVDERKMPFLDCFYFNHLDQYRFKEATKQACLEREIPYLDLFDLWMSRGDDWCRSRVMDDGLHPNVKGYQTILEDVLAWEAIARFLPVEDRVPPVLV</sequence>
<dbReference type="GO" id="GO:0004622">
    <property type="term" value="F:phosphatidylcholine lysophospholipase activity"/>
    <property type="evidence" value="ECO:0007669"/>
    <property type="project" value="TreeGrafter"/>
</dbReference>
<comment type="caution">
    <text evidence="2">The sequence shown here is derived from an EMBL/GenBank/DDBJ whole genome shotgun (WGS) entry which is preliminary data.</text>
</comment>
<evidence type="ECO:0000313" key="2">
    <source>
        <dbReference type="EMBL" id="MEG3436029.1"/>
    </source>
</evidence>
<accession>A0AAW9QT18</accession>
<dbReference type="Gene3D" id="3.40.50.1110">
    <property type="entry name" value="SGNH hydrolase"/>
    <property type="match status" value="1"/>
</dbReference>
<dbReference type="RefSeq" id="WP_332863478.1">
    <property type="nucleotide sequence ID" value="NZ_JBAFSM010000003.1"/>
</dbReference>
<dbReference type="Pfam" id="PF13472">
    <property type="entry name" value="Lipase_GDSL_2"/>
    <property type="match status" value="1"/>
</dbReference>
<dbReference type="EMBL" id="JBAFSM010000003">
    <property type="protein sequence ID" value="MEG3436029.1"/>
    <property type="molecule type" value="Genomic_DNA"/>
</dbReference>
<organism evidence="2 3">
    <name type="scientific">Pannus brasiliensis CCIBt3594</name>
    <dbReference type="NCBI Taxonomy" id="1427578"/>
    <lineage>
        <taxon>Bacteria</taxon>
        <taxon>Bacillati</taxon>
        <taxon>Cyanobacteriota</taxon>
        <taxon>Cyanophyceae</taxon>
        <taxon>Oscillatoriophycideae</taxon>
        <taxon>Chroococcales</taxon>
        <taxon>Microcystaceae</taxon>
        <taxon>Pannus</taxon>
    </lineage>
</organism>
<dbReference type="PANTHER" id="PTHR30383:SF5">
    <property type="entry name" value="SGNH HYDROLASE-TYPE ESTERASE DOMAIN-CONTAINING PROTEIN"/>
    <property type="match status" value="1"/>
</dbReference>
<dbReference type="AlphaFoldDB" id="A0AAW9QT18"/>
<dbReference type="Proteomes" id="UP001328733">
    <property type="component" value="Unassembled WGS sequence"/>
</dbReference>
<gene>
    <name evidence="2" type="ORF">V0288_02760</name>
</gene>
<dbReference type="InterPro" id="IPR051532">
    <property type="entry name" value="Ester_Hydrolysis_Enzymes"/>
</dbReference>
<protein>
    <submittedName>
        <fullName evidence="2">GDSL-type esterase/lipase family protein</fullName>
    </submittedName>
</protein>
<dbReference type="PANTHER" id="PTHR30383">
    <property type="entry name" value="THIOESTERASE 1/PROTEASE 1/LYSOPHOSPHOLIPASE L1"/>
    <property type="match status" value="1"/>
</dbReference>
<evidence type="ECO:0000259" key="1">
    <source>
        <dbReference type="Pfam" id="PF13472"/>
    </source>
</evidence>
<dbReference type="InterPro" id="IPR036514">
    <property type="entry name" value="SGNH_hydro_sf"/>
</dbReference>
<proteinExistence type="predicted"/>
<dbReference type="InterPro" id="IPR013830">
    <property type="entry name" value="SGNH_hydro"/>
</dbReference>
<name>A0AAW9QT18_9CHRO</name>